<dbReference type="InterPro" id="IPR000315">
    <property type="entry name" value="Znf_B-box"/>
</dbReference>
<evidence type="ECO:0000256" key="5">
    <source>
        <dbReference type="PROSITE-ProRule" id="PRU00024"/>
    </source>
</evidence>
<keyword evidence="2" id="KW-0479">Metal-binding</keyword>
<dbReference type="InterPro" id="IPR050143">
    <property type="entry name" value="TRIM/RBCC"/>
</dbReference>
<dbReference type="GeneID" id="106002762"/>
<name>A0A1S3GVV7_DIPOR</name>
<feature type="domain" description="RING-type" evidence="6">
    <location>
        <begin position="15"/>
        <end position="54"/>
    </location>
</feature>
<keyword evidence="8" id="KW-1185">Reference proteome</keyword>
<dbReference type="KEGG" id="dord:106002762"/>
<evidence type="ECO:0000256" key="4">
    <source>
        <dbReference type="ARBA" id="ARBA00022833"/>
    </source>
</evidence>
<dbReference type="InterPro" id="IPR001841">
    <property type="entry name" value="Znf_RING"/>
</dbReference>
<keyword evidence="4" id="KW-0862">Zinc</keyword>
<dbReference type="Pfam" id="PF00643">
    <property type="entry name" value="zf-B_box"/>
    <property type="match status" value="1"/>
</dbReference>
<accession>A0A1S3GVV7</accession>
<protein>
    <submittedName>
        <fullName evidence="9">Tripartite motif-containing protein 43B-like</fullName>
    </submittedName>
</protein>
<dbReference type="SUPFAM" id="SSF57850">
    <property type="entry name" value="RING/U-box"/>
    <property type="match status" value="1"/>
</dbReference>
<dbReference type="Gene3D" id="3.30.40.10">
    <property type="entry name" value="Zinc/RING finger domain, C3HC4 (zinc finger)"/>
    <property type="match status" value="1"/>
</dbReference>
<dbReference type="Proteomes" id="UP000081671">
    <property type="component" value="Unplaced"/>
</dbReference>
<evidence type="ECO:0000259" key="6">
    <source>
        <dbReference type="PROSITE" id="PS50089"/>
    </source>
</evidence>
<proteinExistence type="inferred from homology"/>
<comment type="similarity">
    <text evidence="1">Belongs to the TRIM/RBCC family.</text>
</comment>
<evidence type="ECO:0000313" key="9">
    <source>
        <dbReference type="RefSeq" id="XP_012893023.1"/>
    </source>
</evidence>
<feature type="domain" description="B box-type" evidence="7">
    <location>
        <begin position="86"/>
        <end position="127"/>
    </location>
</feature>
<keyword evidence="3 5" id="KW-0863">Zinc-finger</keyword>
<dbReference type="PROSITE" id="PS50119">
    <property type="entry name" value="ZF_BBOX"/>
    <property type="match status" value="1"/>
</dbReference>
<evidence type="ECO:0000256" key="3">
    <source>
        <dbReference type="ARBA" id="ARBA00022771"/>
    </source>
</evidence>
<dbReference type="AlphaFoldDB" id="A0A1S3GVV7"/>
<organism evidence="8 9">
    <name type="scientific">Dipodomys ordii</name>
    <name type="common">Ord's kangaroo rat</name>
    <dbReference type="NCBI Taxonomy" id="10020"/>
    <lineage>
        <taxon>Eukaryota</taxon>
        <taxon>Metazoa</taxon>
        <taxon>Chordata</taxon>
        <taxon>Craniata</taxon>
        <taxon>Vertebrata</taxon>
        <taxon>Euteleostomi</taxon>
        <taxon>Mammalia</taxon>
        <taxon>Eutheria</taxon>
        <taxon>Euarchontoglires</taxon>
        <taxon>Glires</taxon>
        <taxon>Rodentia</taxon>
        <taxon>Castorimorpha</taxon>
        <taxon>Heteromyidae</taxon>
        <taxon>Dipodomyinae</taxon>
        <taxon>Dipodomys</taxon>
    </lineage>
</organism>
<dbReference type="RefSeq" id="XP_012893023.1">
    <property type="nucleotide sequence ID" value="XM_013037569.1"/>
</dbReference>
<dbReference type="InterPro" id="IPR013083">
    <property type="entry name" value="Znf_RING/FYVE/PHD"/>
</dbReference>
<dbReference type="SMART" id="SM00336">
    <property type="entry name" value="BBOX"/>
    <property type="match status" value="1"/>
</dbReference>
<evidence type="ECO:0000259" key="7">
    <source>
        <dbReference type="PROSITE" id="PS50119"/>
    </source>
</evidence>
<evidence type="ECO:0000256" key="2">
    <source>
        <dbReference type="ARBA" id="ARBA00022723"/>
    </source>
</evidence>
<dbReference type="Pfam" id="PF00097">
    <property type="entry name" value="zf-C3HC4"/>
    <property type="match status" value="1"/>
</dbReference>
<dbReference type="InParanoid" id="A0A1S3GVV7"/>
<dbReference type="InterPro" id="IPR018957">
    <property type="entry name" value="Znf_C3HC4_RING-type"/>
</dbReference>
<evidence type="ECO:0000256" key="1">
    <source>
        <dbReference type="ARBA" id="ARBA00008518"/>
    </source>
</evidence>
<dbReference type="SUPFAM" id="SSF57845">
    <property type="entry name" value="B-box zinc-binding domain"/>
    <property type="match status" value="1"/>
</dbReference>
<dbReference type="InterPro" id="IPR017907">
    <property type="entry name" value="Znf_RING_CS"/>
</dbReference>
<dbReference type="OrthoDB" id="654191at2759"/>
<dbReference type="GO" id="GO:0008270">
    <property type="term" value="F:zinc ion binding"/>
    <property type="evidence" value="ECO:0007669"/>
    <property type="project" value="UniProtKB-KW"/>
</dbReference>
<reference evidence="9" key="1">
    <citation type="submission" date="2025-08" db="UniProtKB">
        <authorList>
            <consortium name="RefSeq"/>
        </authorList>
    </citation>
    <scope>IDENTIFICATION</scope>
    <source>
        <tissue evidence="9">Kidney</tissue>
    </source>
</reference>
<dbReference type="PROSITE" id="PS00518">
    <property type="entry name" value="ZF_RING_1"/>
    <property type="match status" value="1"/>
</dbReference>
<dbReference type="SMART" id="SM00184">
    <property type="entry name" value="RING"/>
    <property type="match status" value="1"/>
</dbReference>
<dbReference type="Gene3D" id="3.30.160.60">
    <property type="entry name" value="Classic Zinc Finger"/>
    <property type="match status" value="1"/>
</dbReference>
<dbReference type="PROSITE" id="PS50089">
    <property type="entry name" value="ZF_RING_2"/>
    <property type="match status" value="1"/>
</dbReference>
<evidence type="ECO:0000313" key="8">
    <source>
        <dbReference type="Proteomes" id="UP000081671"/>
    </source>
</evidence>
<sequence>MDPDIVQAFQKELSCGICMNTFIEPVTLECGHSFCRPCLFLCWEETPARCPGCKGPGQQTNLKTNVVLRSLVAIARRARLRQFLSSEEYMCGTHRETKQMFCEVDRALLCRSCSMSQEHRAHKHYPIERAADVQRKMISKQMHAVWENTQENQHNLQEKRRHSNQWIYYVNLYRDKTKNAAAFCPGGEKTSFPATDQ</sequence>
<dbReference type="PANTHER" id="PTHR24103">
    <property type="entry name" value="E3 UBIQUITIN-PROTEIN LIGASE TRIM"/>
    <property type="match status" value="1"/>
</dbReference>
<gene>
    <name evidence="9" type="primary">LOC106002762</name>
</gene>